<keyword evidence="2 6" id="KW-0889">Transcription antitermination</keyword>
<dbReference type="RefSeq" id="WP_379788834.1">
    <property type="nucleotide sequence ID" value="NZ_JBHSHL010000042.1"/>
</dbReference>
<comment type="similarity">
    <text evidence="1 6">Belongs to the NusB family.</text>
</comment>
<evidence type="ECO:0000256" key="1">
    <source>
        <dbReference type="ARBA" id="ARBA00005952"/>
    </source>
</evidence>
<gene>
    <name evidence="6 8" type="primary">nusB</name>
    <name evidence="8" type="ORF">ACFO4R_09370</name>
</gene>
<dbReference type="InterPro" id="IPR006027">
    <property type="entry name" value="NusB_RsmB_TIM44"/>
</dbReference>
<dbReference type="EMBL" id="JBHSHL010000042">
    <property type="protein sequence ID" value="MFC4805290.1"/>
    <property type="molecule type" value="Genomic_DNA"/>
</dbReference>
<evidence type="ECO:0000256" key="6">
    <source>
        <dbReference type="HAMAP-Rule" id="MF_00073"/>
    </source>
</evidence>
<evidence type="ECO:0000313" key="8">
    <source>
        <dbReference type="EMBL" id="MFC4805290.1"/>
    </source>
</evidence>
<keyword evidence="4 6" id="KW-0805">Transcription regulation</keyword>
<comment type="caution">
    <text evidence="8">The sequence shown here is derived from an EMBL/GenBank/DDBJ whole genome shotgun (WGS) entry which is preliminary data.</text>
</comment>
<evidence type="ECO:0000256" key="2">
    <source>
        <dbReference type="ARBA" id="ARBA00022814"/>
    </source>
</evidence>
<dbReference type="NCBIfam" id="TIGR01951">
    <property type="entry name" value="nusB"/>
    <property type="match status" value="1"/>
</dbReference>
<evidence type="ECO:0000313" key="9">
    <source>
        <dbReference type="Proteomes" id="UP001595916"/>
    </source>
</evidence>
<organism evidence="8 9">
    <name type="scientific">Filifactor villosus</name>
    <dbReference type="NCBI Taxonomy" id="29374"/>
    <lineage>
        <taxon>Bacteria</taxon>
        <taxon>Bacillati</taxon>
        <taxon>Bacillota</taxon>
        <taxon>Clostridia</taxon>
        <taxon>Peptostreptococcales</taxon>
        <taxon>Filifactoraceae</taxon>
        <taxon>Filifactor</taxon>
    </lineage>
</organism>
<evidence type="ECO:0000256" key="5">
    <source>
        <dbReference type="ARBA" id="ARBA00023163"/>
    </source>
</evidence>
<dbReference type="PANTHER" id="PTHR11078:SF3">
    <property type="entry name" value="ANTITERMINATION NUSB DOMAIN-CONTAINING PROTEIN"/>
    <property type="match status" value="1"/>
</dbReference>
<dbReference type="HAMAP" id="MF_00073">
    <property type="entry name" value="NusB"/>
    <property type="match status" value="1"/>
</dbReference>
<sequence>MDRRKERDLAFKLLYEMTIKKEEEPSQAKIYLQREGVSEGYIPEVIERYLENKEEILALIQTSSKKWDVSRILKLDITILKLALAEILYMQDIPMGVSINEAVKLAKKYSGEDSYKFVNGILKQATVERGLQ</sequence>
<dbReference type="PANTHER" id="PTHR11078">
    <property type="entry name" value="N UTILIZATION SUBSTANCE PROTEIN B-RELATED"/>
    <property type="match status" value="1"/>
</dbReference>
<keyword evidence="5 6" id="KW-0804">Transcription</keyword>
<name>A0ABV9QNA5_9FIRM</name>
<dbReference type="InterPro" id="IPR035926">
    <property type="entry name" value="NusB-like_sf"/>
</dbReference>
<dbReference type="SUPFAM" id="SSF48013">
    <property type="entry name" value="NusB-like"/>
    <property type="match status" value="1"/>
</dbReference>
<dbReference type="Pfam" id="PF01029">
    <property type="entry name" value="NusB"/>
    <property type="match status" value="1"/>
</dbReference>
<evidence type="ECO:0000256" key="4">
    <source>
        <dbReference type="ARBA" id="ARBA00023015"/>
    </source>
</evidence>
<dbReference type="InterPro" id="IPR011605">
    <property type="entry name" value="NusB_fam"/>
</dbReference>
<reference evidence="9" key="1">
    <citation type="journal article" date="2019" name="Int. J. Syst. Evol. Microbiol.">
        <title>The Global Catalogue of Microorganisms (GCM) 10K type strain sequencing project: providing services to taxonomists for standard genome sequencing and annotation.</title>
        <authorList>
            <consortium name="The Broad Institute Genomics Platform"/>
            <consortium name="The Broad Institute Genome Sequencing Center for Infectious Disease"/>
            <person name="Wu L."/>
            <person name="Ma J."/>
        </authorList>
    </citation>
    <scope>NUCLEOTIDE SEQUENCE [LARGE SCALE GENOMIC DNA]</scope>
    <source>
        <strain evidence="9">CCUG 46385</strain>
    </source>
</reference>
<dbReference type="Proteomes" id="UP001595916">
    <property type="component" value="Unassembled WGS sequence"/>
</dbReference>
<protein>
    <recommendedName>
        <fullName evidence="6">Transcription antitermination protein NusB</fullName>
    </recommendedName>
    <alternativeName>
        <fullName evidence="6">Antitermination factor NusB</fullName>
    </alternativeName>
</protein>
<proteinExistence type="inferred from homology"/>
<keyword evidence="9" id="KW-1185">Reference proteome</keyword>
<evidence type="ECO:0000259" key="7">
    <source>
        <dbReference type="Pfam" id="PF01029"/>
    </source>
</evidence>
<dbReference type="Gene3D" id="1.10.940.10">
    <property type="entry name" value="NusB-like"/>
    <property type="match status" value="1"/>
</dbReference>
<feature type="domain" description="NusB/RsmB/TIM44" evidence="7">
    <location>
        <begin position="4"/>
        <end position="125"/>
    </location>
</feature>
<comment type="function">
    <text evidence="6">Involved in transcription antitermination. Required for transcription of ribosomal RNA (rRNA) genes. Binds specifically to the boxA antiterminator sequence of the ribosomal RNA (rrn) operons.</text>
</comment>
<evidence type="ECO:0000256" key="3">
    <source>
        <dbReference type="ARBA" id="ARBA00022884"/>
    </source>
</evidence>
<accession>A0ABV9QNA5</accession>
<keyword evidence="3 6" id="KW-0694">RNA-binding</keyword>